<gene>
    <name evidence="1" type="ORF">CAUS1442_LOCUS6279</name>
</gene>
<name>A0A7R9WTM7_9STRA</name>
<protein>
    <submittedName>
        <fullName evidence="1">Uncharacterized protein</fullName>
    </submittedName>
</protein>
<sequence length="124" mass="13748">MRRMLRSSSPGMPTKSVYAGCCIRNQNVVTEAPIAHRQNLQPVSSMPAFYPMEVTYGLRTLSDRLSNPIDALLNMWQETDVGEAYGSLELEDPTCHNPVEMSRRESIPSAVGETFRMPGSLATV</sequence>
<dbReference type="AlphaFoldDB" id="A0A7R9WTM7"/>
<dbReference type="EMBL" id="HBEF01009990">
    <property type="protein sequence ID" value="CAD8334174.1"/>
    <property type="molecule type" value="Transcribed_RNA"/>
</dbReference>
<reference evidence="1" key="1">
    <citation type="submission" date="2021-01" db="EMBL/GenBank/DDBJ databases">
        <authorList>
            <person name="Corre E."/>
            <person name="Pelletier E."/>
            <person name="Niang G."/>
            <person name="Scheremetjew M."/>
            <person name="Finn R."/>
            <person name="Kale V."/>
            <person name="Holt S."/>
            <person name="Cochrane G."/>
            <person name="Meng A."/>
            <person name="Brown T."/>
            <person name="Cohen L."/>
        </authorList>
    </citation>
    <scope>NUCLEOTIDE SEQUENCE</scope>
    <source>
        <strain evidence="1">CCMP3328</strain>
    </source>
</reference>
<accession>A0A7R9WTM7</accession>
<organism evidence="1">
    <name type="scientific">Craspedostauros australis</name>
    <dbReference type="NCBI Taxonomy" id="1486917"/>
    <lineage>
        <taxon>Eukaryota</taxon>
        <taxon>Sar</taxon>
        <taxon>Stramenopiles</taxon>
        <taxon>Ochrophyta</taxon>
        <taxon>Bacillariophyta</taxon>
        <taxon>Bacillariophyceae</taxon>
        <taxon>Bacillariophycidae</taxon>
        <taxon>Naviculales</taxon>
        <taxon>Naviculaceae</taxon>
        <taxon>Craspedostauros</taxon>
    </lineage>
</organism>
<proteinExistence type="predicted"/>
<evidence type="ECO:0000313" key="1">
    <source>
        <dbReference type="EMBL" id="CAD8334174.1"/>
    </source>
</evidence>